<name>A0ABW0EMI2_9PSEU</name>
<keyword evidence="7" id="KW-0131">Cell cycle</keyword>
<evidence type="ECO:0000256" key="3">
    <source>
        <dbReference type="ARBA" id="ARBA00018787"/>
    </source>
</evidence>
<proteinExistence type="inferred from homology"/>
<comment type="similarity">
    <text evidence="2">Belongs to the DivIVA family.</text>
</comment>
<gene>
    <name evidence="9" type="ORF">ACFPM7_08720</name>
</gene>
<protein>
    <recommendedName>
        <fullName evidence="3">Cell wall synthesis protein Wag31</fullName>
    </recommendedName>
    <alternativeName>
        <fullName evidence="8">Antigen 84</fullName>
    </alternativeName>
</protein>
<comment type="subcellular location">
    <subcellularLocation>
        <location evidence="1">Cytoplasm</location>
    </subcellularLocation>
</comment>
<sequence length="165" mass="17622">MTFEFSKPRSGSAGYDKAQVDAFLARVRATESGEDDLTPADIEDVRFGRSPVGRGYRESEVDDLLDRAAAAIAAIPRQSDTSPLTAEEIRATRFPPVPEGRRGYTASEVDALLTRAAATLDGADTLTADDIRHAAFGAPPPGGLGYHEVAVDVFLDRLESTLDSP</sequence>
<dbReference type="RefSeq" id="WP_378245762.1">
    <property type="nucleotide sequence ID" value="NZ_JBHSKF010000003.1"/>
</dbReference>
<evidence type="ECO:0000313" key="9">
    <source>
        <dbReference type="EMBL" id="MFC5287130.1"/>
    </source>
</evidence>
<dbReference type="PANTHER" id="PTHR35794:SF2">
    <property type="entry name" value="CELL DIVISION PROTEIN DIVIVA"/>
    <property type="match status" value="1"/>
</dbReference>
<dbReference type="PANTHER" id="PTHR35794">
    <property type="entry name" value="CELL DIVISION PROTEIN DIVIVA"/>
    <property type="match status" value="1"/>
</dbReference>
<dbReference type="InterPro" id="IPR019933">
    <property type="entry name" value="DivIVA_domain"/>
</dbReference>
<dbReference type="Gene3D" id="6.10.250.660">
    <property type="match status" value="3"/>
</dbReference>
<comment type="caution">
    <text evidence="9">The sequence shown here is derived from an EMBL/GenBank/DDBJ whole genome shotgun (WGS) entry which is preliminary data.</text>
</comment>
<dbReference type="EMBL" id="JBHSKF010000003">
    <property type="protein sequence ID" value="MFC5287130.1"/>
    <property type="molecule type" value="Genomic_DNA"/>
</dbReference>
<accession>A0ABW0EMI2</accession>
<keyword evidence="10" id="KW-1185">Reference proteome</keyword>
<organism evidence="9 10">
    <name type="scientific">Actinokineospora guangxiensis</name>
    <dbReference type="NCBI Taxonomy" id="1490288"/>
    <lineage>
        <taxon>Bacteria</taxon>
        <taxon>Bacillati</taxon>
        <taxon>Actinomycetota</taxon>
        <taxon>Actinomycetes</taxon>
        <taxon>Pseudonocardiales</taxon>
        <taxon>Pseudonocardiaceae</taxon>
        <taxon>Actinokineospora</taxon>
    </lineage>
</organism>
<keyword evidence="6" id="KW-0175">Coiled coil</keyword>
<evidence type="ECO:0000256" key="1">
    <source>
        <dbReference type="ARBA" id="ARBA00004496"/>
    </source>
</evidence>
<dbReference type="InterPro" id="IPR007793">
    <property type="entry name" value="DivIVA_fam"/>
</dbReference>
<evidence type="ECO:0000313" key="10">
    <source>
        <dbReference type="Proteomes" id="UP001596157"/>
    </source>
</evidence>
<evidence type="ECO:0000256" key="8">
    <source>
        <dbReference type="ARBA" id="ARBA00031737"/>
    </source>
</evidence>
<evidence type="ECO:0000256" key="6">
    <source>
        <dbReference type="ARBA" id="ARBA00023054"/>
    </source>
</evidence>
<evidence type="ECO:0000256" key="5">
    <source>
        <dbReference type="ARBA" id="ARBA00022618"/>
    </source>
</evidence>
<dbReference type="NCBIfam" id="TIGR03544">
    <property type="entry name" value="DivI1A_domain"/>
    <property type="match status" value="4"/>
</dbReference>
<evidence type="ECO:0000256" key="7">
    <source>
        <dbReference type="ARBA" id="ARBA00023306"/>
    </source>
</evidence>
<evidence type="ECO:0000256" key="4">
    <source>
        <dbReference type="ARBA" id="ARBA00022490"/>
    </source>
</evidence>
<dbReference type="Proteomes" id="UP001596157">
    <property type="component" value="Unassembled WGS sequence"/>
</dbReference>
<keyword evidence="4" id="KW-0963">Cytoplasm</keyword>
<keyword evidence="5" id="KW-0132">Cell division</keyword>
<reference evidence="10" key="1">
    <citation type="journal article" date="2019" name="Int. J. Syst. Evol. Microbiol.">
        <title>The Global Catalogue of Microorganisms (GCM) 10K type strain sequencing project: providing services to taxonomists for standard genome sequencing and annotation.</title>
        <authorList>
            <consortium name="The Broad Institute Genomics Platform"/>
            <consortium name="The Broad Institute Genome Sequencing Center for Infectious Disease"/>
            <person name="Wu L."/>
            <person name="Ma J."/>
        </authorList>
    </citation>
    <scope>NUCLEOTIDE SEQUENCE [LARGE SCALE GENOMIC DNA]</scope>
    <source>
        <strain evidence="10">CCUG 59778</strain>
    </source>
</reference>
<evidence type="ECO:0000256" key="2">
    <source>
        <dbReference type="ARBA" id="ARBA00009008"/>
    </source>
</evidence>